<dbReference type="Pfam" id="PF01974">
    <property type="entry name" value="tRNA_int_endo"/>
    <property type="match status" value="1"/>
</dbReference>
<dbReference type="InterPro" id="IPR059049">
    <property type="entry name" value="TSEN34_N"/>
</dbReference>
<evidence type="ECO:0000256" key="1">
    <source>
        <dbReference type="ARBA" id="ARBA00008078"/>
    </source>
</evidence>
<feature type="compositionally biased region" description="Low complexity" evidence="5">
    <location>
        <begin position="139"/>
        <end position="149"/>
    </location>
</feature>
<dbReference type="InterPro" id="IPR011856">
    <property type="entry name" value="tRNA_endonuc-like_dom_sf"/>
</dbReference>
<dbReference type="GO" id="GO:0000213">
    <property type="term" value="F:tRNA-intron lyase activity"/>
    <property type="evidence" value="ECO:0007669"/>
    <property type="project" value="UniProtKB-EC"/>
</dbReference>
<feature type="region of interest" description="Disordered" evidence="5">
    <location>
        <begin position="103"/>
        <end position="150"/>
    </location>
</feature>
<gene>
    <name evidence="8" type="primary">SEN34</name>
    <name evidence="8" type="ORF">V5O48_001752</name>
</gene>
<dbReference type="EMBL" id="JBAHYK010000035">
    <property type="protein sequence ID" value="KAL0580247.1"/>
    <property type="molecule type" value="Genomic_DNA"/>
</dbReference>
<feature type="domain" description="tRNA intron endonuclease catalytic" evidence="6">
    <location>
        <begin position="220"/>
        <end position="299"/>
    </location>
</feature>
<dbReference type="CDD" id="cd22363">
    <property type="entry name" value="tRNA-intron_lyase_C"/>
    <property type="match status" value="1"/>
</dbReference>
<reference evidence="8 9" key="1">
    <citation type="submission" date="2024-02" db="EMBL/GenBank/DDBJ databases">
        <title>A draft genome for the cacao thread blight pathogen Marasmius crinis-equi.</title>
        <authorList>
            <person name="Cohen S.P."/>
            <person name="Baruah I.K."/>
            <person name="Amoako-Attah I."/>
            <person name="Bukari Y."/>
            <person name="Meinhardt L.W."/>
            <person name="Bailey B.A."/>
        </authorList>
    </citation>
    <scope>NUCLEOTIDE SEQUENCE [LARGE SCALE GENOMIC DNA]</scope>
    <source>
        <strain evidence="8 9">GH-76</strain>
    </source>
</reference>
<comment type="similarity">
    <text evidence="1 4">Belongs to the tRNA-intron endonuclease family.</text>
</comment>
<dbReference type="PIRSF" id="PIRSF017250">
    <property type="entry name" value="tRNA_splic_SEN34"/>
    <property type="match status" value="1"/>
</dbReference>
<comment type="caution">
    <text evidence="8">The sequence shown here is derived from an EMBL/GenBank/DDBJ whole genome shotgun (WGS) entry which is preliminary data.</text>
</comment>
<evidence type="ECO:0000313" key="8">
    <source>
        <dbReference type="EMBL" id="KAL0580247.1"/>
    </source>
</evidence>
<dbReference type="Proteomes" id="UP001465976">
    <property type="component" value="Unassembled WGS sequence"/>
</dbReference>
<protein>
    <recommendedName>
        <fullName evidence="4">tRNA-splicing endonuclease subunit Sen34</fullName>
        <ecNumber evidence="4">4.6.1.16</ecNumber>
    </recommendedName>
</protein>
<accession>A0ABR3FXH6</accession>
<dbReference type="Pfam" id="PF26577">
    <property type="entry name" value="TSEN34_N"/>
    <property type="match status" value="1"/>
</dbReference>
<feature type="compositionally biased region" description="Basic and acidic residues" evidence="5">
    <location>
        <begin position="109"/>
        <end position="136"/>
    </location>
</feature>
<evidence type="ECO:0000259" key="7">
    <source>
        <dbReference type="Pfam" id="PF26577"/>
    </source>
</evidence>
<comment type="function">
    <text evidence="4">Constitutes one of the two catalytic subunit of the tRNA-splicing endonuclease complex, a complex responsible for identification and cleavage of the splice sites in pre-tRNA. It cleaves pre-tRNA at the 5'- and 3'-splice sites to release the intron. The products are an intron and two tRNA half-molecules bearing 2',3'-cyclic phosphate and 5'-OH termini. There are no conserved sequences at the splice sites, but the intron is invariably located at the same site in the gene, placing the splice sites an invariant distance from the constant structural features of the tRNA body.</text>
</comment>
<sequence length="312" mass="35052">MSETTRIPIRITNKRAFVWDVDDIAKLRSEHHICGLLSGTLPHLSQQNVFLGVPLLLSPEEVVLLVEKKIAVLVDDPNSYPQPTTPQFQQWLKEQQEHLKQQLATSEVKNAKDTSSQDRAMSEEAIRKRKERELKRQQKAAQIQQQALADEGKADTPIFAPVTEEATQPQPQTAVTTVVIPAPSSSLPWYSPESHAYDFIETAKEAGIWEFPSNLHERARCGIFKDLWEQGYFMGGGIKFGSEYLVYPGDPLRYHSHFAATVIDSPTAVLRPMEIVAHGRLGTATKKTHLLCCWDDTAKSTTYLSIEWAGFG</sequence>
<dbReference type="Gene3D" id="3.40.1350.10">
    <property type="match status" value="1"/>
</dbReference>
<keyword evidence="8" id="KW-0540">Nuclease</keyword>
<dbReference type="InterPro" id="IPR006677">
    <property type="entry name" value="tRNA_intron_Endonuc_cat-like"/>
</dbReference>
<organism evidence="8 9">
    <name type="scientific">Marasmius crinis-equi</name>
    <dbReference type="NCBI Taxonomy" id="585013"/>
    <lineage>
        <taxon>Eukaryota</taxon>
        <taxon>Fungi</taxon>
        <taxon>Dikarya</taxon>
        <taxon>Basidiomycota</taxon>
        <taxon>Agaricomycotina</taxon>
        <taxon>Agaricomycetes</taxon>
        <taxon>Agaricomycetidae</taxon>
        <taxon>Agaricales</taxon>
        <taxon>Marasmiineae</taxon>
        <taxon>Marasmiaceae</taxon>
        <taxon>Marasmius</taxon>
    </lineage>
</organism>
<dbReference type="PANTHER" id="PTHR13070:SF0">
    <property type="entry name" value="TRNA-SPLICING ENDONUCLEASE SUBUNIT SEN34"/>
    <property type="match status" value="1"/>
</dbReference>
<evidence type="ECO:0000256" key="3">
    <source>
        <dbReference type="ARBA" id="ARBA00023239"/>
    </source>
</evidence>
<keyword evidence="8" id="KW-0378">Hydrolase</keyword>
<dbReference type="EC" id="4.6.1.16" evidence="4"/>
<evidence type="ECO:0000256" key="4">
    <source>
        <dbReference type="PIRNR" id="PIRNR017250"/>
    </source>
</evidence>
<keyword evidence="9" id="KW-1185">Reference proteome</keyword>
<evidence type="ECO:0000256" key="5">
    <source>
        <dbReference type="SAM" id="MobiDB-lite"/>
    </source>
</evidence>
<dbReference type="PANTHER" id="PTHR13070">
    <property type="entry name" value="TRNA-SPLICING ENDONUCLEASE SUBUNIT SEN34-RELATED"/>
    <property type="match status" value="1"/>
</dbReference>
<dbReference type="InterPro" id="IPR036167">
    <property type="entry name" value="tRNA_intron_Endo_cat-like_sf"/>
</dbReference>
<evidence type="ECO:0000313" key="9">
    <source>
        <dbReference type="Proteomes" id="UP001465976"/>
    </source>
</evidence>
<keyword evidence="8" id="KW-0255">Endonuclease</keyword>
<evidence type="ECO:0000259" key="6">
    <source>
        <dbReference type="Pfam" id="PF01974"/>
    </source>
</evidence>
<evidence type="ECO:0000256" key="2">
    <source>
        <dbReference type="ARBA" id="ARBA00022694"/>
    </source>
</evidence>
<keyword evidence="2 4" id="KW-0819">tRNA processing</keyword>
<proteinExistence type="inferred from homology"/>
<feature type="domain" description="TSEN34 N-terminal" evidence="7">
    <location>
        <begin position="7"/>
        <end position="76"/>
    </location>
</feature>
<dbReference type="InterPro" id="IPR016690">
    <property type="entry name" value="TSEN34"/>
</dbReference>
<dbReference type="SUPFAM" id="SSF53032">
    <property type="entry name" value="tRNA-intron endonuclease catalytic domain-like"/>
    <property type="match status" value="1"/>
</dbReference>
<name>A0ABR3FXH6_9AGAR</name>
<keyword evidence="3 4" id="KW-0456">Lyase</keyword>